<keyword evidence="3" id="KW-1185">Reference proteome</keyword>
<evidence type="ECO:0000313" key="2">
    <source>
        <dbReference type="EMBL" id="KAK2995852.1"/>
    </source>
</evidence>
<sequence length="150" mass="17675">MCVLEEEKEKEKRERGIVIARQGSGELENDAACWWEMIDSKWTAAQMVCTWELFKTEFNKNYIPRSVKLKREAEFLNFEQGNLTVQQYVTKFTSLAKHDSYLVEGEDMRARKFQDGLKPEIQEKISILNIDDYYEMVDIALFIEKSDGEK</sequence>
<dbReference type="Proteomes" id="UP001187471">
    <property type="component" value="Unassembled WGS sequence"/>
</dbReference>
<dbReference type="InterPro" id="IPR005162">
    <property type="entry name" value="Retrotrans_gag_dom"/>
</dbReference>
<gene>
    <name evidence="2" type="ORF">RJ640_015812</name>
</gene>
<organism evidence="2 3">
    <name type="scientific">Escallonia rubra</name>
    <dbReference type="NCBI Taxonomy" id="112253"/>
    <lineage>
        <taxon>Eukaryota</taxon>
        <taxon>Viridiplantae</taxon>
        <taxon>Streptophyta</taxon>
        <taxon>Embryophyta</taxon>
        <taxon>Tracheophyta</taxon>
        <taxon>Spermatophyta</taxon>
        <taxon>Magnoliopsida</taxon>
        <taxon>eudicotyledons</taxon>
        <taxon>Gunneridae</taxon>
        <taxon>Pentapetalae</taxon>
        <taxon>asterids</taxon>
        <taxon>campanulids</taxon>
        <taxon>Escalloniales</taxon>
        <taxon>Escalloniaceae</taxon>
        <taxon>Escallonia</taxon>
    </lineage>
</organism>
<accession>A0AA88UWU3</accession>
<dbReference type="EMBL" id="JAVXUO010000050">
    <property type="protein sequence ID" value="KAK2995852.1"/>
    <property type="molecule type" value="Genomic_DNA"/>
</dbReference>
<name>A0AA88UWU3_9ASTE</name>
<protein>
    <recommendedName>
        <fullName evidence="1">Retrotransposon gag domain-containing protein</fullName>
    </recommendedName>
</protein>
<dbReference type="Pfam" id="PF03732">
    <property type="entry name" value="Retrotrans_gag"/>
    <property type="match status" value="1"/>
</dbReference>
<proteinExistence type="predicted"/>
<comment type="caution">
    <text evidence="2">The sequence shown here is derived from an EMBL/GenBank/DDBJ whole genome shotgun (WGS) entry which is preliminary data.</text>
</comment>
<dbReference type="AlphaFoldDB" id="A0AA88UWU3"/>
<reference evidence="2" key="1">
    <citation type="submission" date="2022-12" db="EMBL/GenBank/DDBJ databases">
        <title>Draft genome assemblies for two species of Escallonia (Escalloniales).</title>
        <authorList>
            <person name="Chanderbali A."/>
            <person name="Dervinis C."/>
            <person name="Anghel I."/>
            <person name="Soltis D."/>
            <person name="Soltis P."/>
            <person name="Zapata F."/>
        </authorList>
    </citation>
    <scope>NUCLEOTIDE SEQUENCE</scope>
    <source>
        <strain evidence="2">UCBG92.1500</strain>
        <tissue evidence="2">Leaf</tissue>
    </source>
</reference>
<feature type="domain" description="Retrotransposon gag" evidence="1">
    <location>
        <begin position="26"/>
        <end position="119"/>
    </location>
</feature>
<evidence type="ECO:0000313" key="3">
    <source>
        <dbReference type="Proteomes" id="UP001187471"/>
    </source>
</evidence>
<evidence type="ECO:0000259" key="1">
    <source>
        <dbReference type="Pfam" id="PF03732"/>
    </source>
</evidence>